<reference evidence="3" key="2">
    <citation type="submission" date="2020-09" db="EMBL/GenBank/DDBJ databases">
        <authorList>
            <person name="Sun Q."/>
            <person name="Kim S."/>
        </authorList>
    </citation>
    <scope>NUCLEOTIDE SEQUENCE</scope>
    <source>
        <strain evidence="3">KCTC 32513</strain>
    </source>
</reference>
<comment type="caution">
    <text evidence="3">The sequence shown here is derived from an EMBL/GenBank/DDBJ whole genome shotgun (WGS) entry which is preliminary data.</text>
</comment>
<dbReference type="Pfam" id="PF07963">
    <property type="entry name" value="N_methyl"/>
    <property type="match status" value="1"/>
</dbReference>
<accession>A0A8J3G1M0</accession>
<keyword evidence="4" id="KW-1185">Reference proteome</keyword>
<dbReference type="GO" id="GO:0015627">
    <property type="term" value="C:type II protein secretion system complex"/>
    <property type="evidence" value="ECO:0007669"/>
    <property type="project" value="InterPro"/>
</dbReference>
<name>A0A8J3G1M0_9PROT</name>
<protein>
    <recommendedName>
        <fullName evidence="2">Type II secretion system protein GspI C-terminal domain-containing protein</fullName>
    </recommendedName>
</protein>
<proteinExistence type="predicted"/>
<dbReference type="RefSeq" id="WP_189495660.1">
    <property type="nucleotide sequence ID" value="NZ_BMZH01000002.1"/>
</dbReference>
<keyword evidence="1" id="KW-1133">Transmembrane helix</keyword>
<feature type="domain" description="Type II secretion system protein GspI C-terminal" evidence="2">
    <location>
        <begin position="47"/>
        <end position="121"/>
    </location>
</feature>
<dbReference type="Gene3D" id="3.30.1300.30">
    <property type="entry name" value="GSPII I/J protein-like"/>
    <property type="match status" value="1"/>
</dbReference>
<dbReference type="NCBIfam" id="TIGR02532">
    <property type="entry name" value="IV_pilin_GFxxxE"/>
    <property type="match status" value="1"/>
</dbReference>
<dbReference type="EMBL" id="BMZH01000002">
    <property type="protein sequence ID" value="GHA87160.1"/>
    <property type="molecule type" value="Genomic_DNA"/>
</dbReference>
<feature type="transmembrane region" description="Helical" evidence="1">
    <location>
        <begin position="12"/>
        <end position="33"/>
    </location>
</feature>
<dbReference type="Pfam" id="PF02501">
    <property type="entry name" value="T2SSI"/>
    <property type="match status" value="1"/>
</dbReference>
<dbReference type="InterPro" id="IPR045584">
    <property type="entry name" value="Pilin-like"/>
</dbReference>
<evidence type="ECO:0000256" key="1">
    <source>
        <dbReference type="SAM" id="Phobius"/>
    </source>
</evidence>
<organism evidence="3 4">
    <name type="scientific">Algimonas arctica</name>
    <dbReference type="NCBI Taxonomy" id="1479486"/>
    <lineage>
        <taxon>Bacteria</taxon>
        <taxon>Pseudomonadati</taxon>
        <taxon>Pseudomonadota</taxon>
        <taxon>Alphaproteobacteria</taxon>
        <taxon>Maricaulales</taxon>
        <taxon>Robiginitomaculaceae</taxon>
        <taxon>Algimonas</taxon>
    </lineage>
</organism>
<gene>
    <name evidence="3" type="ORF">GCM10009069_08060</name>
</gene>
<evidence type="ECO:0000259" key="2">
    <source>
        <dbReference type="Pfam" id="PF02501"/>
    </source>
</evidence>
<evidence type="ECO:0000313" key="4">
    <source>
        <dbReference type="Proteomes" id="UP000634004"/>
    </source>
</evidence>
<dbReference type="SUPFAM" id="SSF54523">
    <property type="entry name" value="Pili subunits"/>
    <property type="match status" value="1"/>
</dbReference>
<dbReference type="InterPro" id="IPR012902">
    <property type="entry name" value="N_methyl_site"/>
</dbReference>
<keyword evidence="1" id="KW-0472">Membrane</keyword>
<dbReference type="Proteomes" id="UP000634004">
    <property type="component" value="Unassembled WGS sequence"/>
</dbReference>
<dbReference type="AlphaFoldDB" id="A0A8J3G1M0"/>
<reference evidence="3" key="1">
    <citation type="journal article" date="2014" name="Int. J. Syst. Evol. Microbiol.">
        <title>Complete genome sequence of Corynebacterium casei LMG S-19264T (=DSM 44701T), isolated from a smear-ripened cheese.</title>
        <authorList>
            <consortium name="US DOE Joint Genome Institute (JGI-PGF)"/>
            <person name="Walter F."/>
            <person name="Albersmeier A."/>
            <person name="Kalinowski J."/>
            <person name="Ruckert C."/>
        </authorList>
    </citation>
    <scope>NUCLEOTIDE SEQUENCE</scope>
    <source>
        <strain evidence="3">KCTC 32513</strain>
    </source>
</reference>
<dbReference type="GO" id="GO:0015628">
    <property type="term" value="P:protein secretion by the type II secretion system"/>
    <property type="evidence" value="ECO:0007669"/>
    <property type="project" value="InterPro"/>
</dbReference>
<keyword evidence="1" id="KW-0812">Transmembrane</keyword>
<dbReference type="InterPro" id="IPR003413">
    <property type="entry name" value="T2SS_GspI_C"/>
</dbReference>
<sequence length="140" mass="15181">MRRLSNDAGNDAGFTLVEVLVSLAIFSLAIVGLNRAATLAVSGTSALQFRTHAGFVADNTVVLTRIASLELGIERTEAVSGGMDFDVVTETSDTEQAGFYEITVHVFERDKDRILSDRRAFRYESQTQIVSTTSDEGGDE</sequence>
<evidence type="ECO:0000313" key="3">
    <source>
        <dbReference type="EMBL" id="GHA87160.1"/>
    </source>
</evidence>